<gene>
    <name evidence="1" type="ORF">GN234_10735</name>
</gene>
<sequence length="70" mass="7992">MSIIRKGVVVSGEYLGWKIFVDDDRDGGTGGYYLFLEKNEGEGFDYWFEHETGLQAQLVDFDVEWMASSS</sequence>
<name>A0A6N1CDF3_9PSED</name>
<dbReference type="AlphaFoldDB" id="A0A6N1CDF3"/>
<reference evidence="1 2" key="1">
    <citation type="submission" date="2020-02" db="EMBL/GenBank/DDBJ databases">
        <authorList>
            <person name="Liang J."/>
        </authorList>
    </citation>
    <scope>NUCLEOTIDE SEQUENCE [LARGE SCALE GENOMIC DNA]</scope>
    <source>
        <strain evidence="1 2">L22-9</strain>
    </source>
</reference>
<dbReference type="EMBL" id="CP048810">
    <property type="protein sequence ID" value="QKS82392.1"/>
    <property type="molecule type" value="Genomic_DNA"/>
</dbReference>
<keyword evidence="2" id="KW-1185">Reference proteome</keyword>
<accession>A0A6N1CDF3</accession>
<proteinExistence type="predicted"/>
<evidence type="ECO:0000313" key="1">
    <source>
        <dbReference type="EMBL" id="QKS82392.1"/>
    </source>
</evidence>
<organism evidence="1 2">
    <name type="scientific">Pseudomonas bijieensis</name>
    <dbReference type="NCBI Taxonomy" id="2681983"/>
    <lineage>
        <taxon>Bacteria</taxon>
        <taxon>Pseudomonadati</taxon>
        <taxon>Pseudomonadota</taxon>
        <taxon>Gammaproteobacteria</taxon>
        <taxon>Pseudomonadales</taxon>
        <taxon>Pseudomonadaceae</taxon>
        <taxon>Pseudomonas</taxon>
    </lineage>
</organism>
<dbReference type="RefSeq" id="WP_176688449.1">
    <property type="nucleotide sequence ID" value="NZ_CP048810.1"/>
</dbReference>
<dbReference type="Proteomes" id="UP000509545">
    <property type="component" value="Chromosome"/>
</dbReference>
<protein>
    <submittedName>
        <fullName evidence="1">Uncharacterized protein</fullName>
    </submittedName>
</protein>
<dbReference type="KEGG" id="pbz:GN234_10735"/>
<evidence type="ECO:0000313" key="2">
    <source>
        <dbReference type="Proteomes" id="UP000509545"/>
    </source>
</evidence>